<organism evidence="2 3">
    <name type="scientific">Rubus argutus</name>
    <name type="common">Southern blackberry</name>
    <dbReference type="NCBI Taxonomy" id="59490"/>
    <lineage>
        <taxon>Eukaryota</taxon>
        <taxon>Viridiplantae</taxon>
        <taxon>Streptophyta</taxon>
        <taxon>Embryophyta</taxon>
        <taxon>Tracheophyta</taxon>
        <taxon>Spermatophyta</taxon>
        <taxon>Magnoliopsida</taxon>
        <taxon>eudicotyledons</taxon>
        <taxon>Gunneridae</taxon>
        <taxon>Pentapetalae</taxon>
        <taxon>rosids</taxon>
        <taxon>fabids</taxon>
        <taxon>Rosales</taxon>
        <taxon>Rosaceae</taxon>
        <taxon>Rosoideae</taxon>
        <taxon>Rosoideae incertae sedis</taxon>
        <taxon>Rubus</taxon>
    </lineage>
</organism>
<sequence>MSSSREHLVAAAPAPKSSSPAQAPSSSSLLFVYLSVLWISPGCSSSSSPPSSGVTPFSSLPSFLSSSWIITVSNFLFLSLYSGHPAAVAAATKPRRRRHSSLGSSRQSSFVHLSRHLLWTPNNPSAIAPSRNFRPSTSSPPRSTFTLSPCSVPALPQRLTVLPLHPPAVLQFFDLSSHHRCNHHLRPLFLPCPLPSQAHIMATVFTSTTDHPAPIHCCHCCRRHLQLPKSSSSSPLFQLKRRAFILALPSLTITQ</sequence>
<dbReference type="Proteomes" id="UP001457282">
    <property type="component" value="Unassembled WGS sequence"/>
</dbReference>
<keyword evidence="3" id="KW-1185">Reference proteome</keyword>
<evidence type="ECO:0000313" key="2">
    <source>
        <dbReference type="EMBL" id="KAK9943154.1"/>
    </source>
</evidence>
<feature type="region of interest" description="Disordered" evidence="1">
    <location>
        <begin position="1"/>
        <end position="24"/>
    </location>
</feature>
<reference evidence="2 3" key="1">
    <citation type="journal article" date="2023" name="G3 (Bethesda)">
        <title>A chromosome-length genome assembly and annotation of blackberry (Rubus argutus, cv. 'Hillquist').</title>
        <authorList>
            <person name="Bruna T."/>
            <person name="Aryal R."/>
            <person name="Dudchenko O."/>
            <person name="Sargent D.J."/>
            <person name="Mead D."/>
            <person name="Buti M."/>
            <person name="Cavallini A."/>
            <person name="Hytonen T."/>
            <person name="Andres J."/>
            <person name="Pham M."/>
            <person name="Weisz D."/>
            <person name="Mascagni F."/>
            <person name="Usai G."/>
            <person name="Natali L."/>
            <person name="Bassil N."/>
            <person name="Fernandez G.E."/>
            <person name="Lomsadze A."/>
            <person name="Armour M."/>
            <person name="Olukolu B."/>
            <person name="Poorten T."/>
            <person name="Britton C."/>
            <person name="Davik J."/>
            <person name="Ashrafi H."/>
            <person name="Aiden E.L."/>
            <person name="Borodovsky M."/>
            <person name="Worthington M."/>
        </authorList>
    </citation>
    <scope>NUCLEOTIDE SEQUENCE [LARGE SCALE GENOMIC DNA]</scope>
    <source>
        <strain evidence="2">PI 553951</strain>
    </source>
</reference>
<evidence type="ECO:0000256" key="1">
    <source>
        <dbReference type="SAM" id="MobiDB-lite"/>
    </source>
</evidence>
<dbReference type="EMBL" id="JBEDUW010000002">
    <property type="protein sequence ID" value="KAK9943154.1"/>
    <property type="molecule type" value="Genomic_DNA"/>
</dbReference>
<protein>
    <submittedName>
        <fullName evidence="2">Uncharacterized protein</fullName>
    </submittedName>
</protein>
<name>A0AAW1Y4P5_RUBAR</name>
<comment type="caution">
    <text evidence="2">The sequence shown here is derived from an EMBL/GenBank/DDBJ whole genome shotgun (WGS) entry which is preliminary data.</text>
</comment>
<gene>
    <name evidence="2" type="ORF">M0R45_008772</name>
</gene>
<evidence type="ECO:0000313" key="3">
    <source>
        <dbReference type="Proteomes" id="UP001457282"/>
    </source>
</evidence>
<proteinExistence type="predicted"/>
<dbReference type="AlphaFoldDB" id="A0AAW1Y4P5"/>
<accession>A0AAW1Y4P5</accession>
<feature type="compositionally biased region" description="Low complexity" evidence="1">
    <location>
        <begin position="10"/>
        <end position="24"/>
    </location>
</feature>